<dbReference type="Gene3D" id="1.10.3210.10">
    <property type="entry name" value="Hypothetical protein af1432"/>
    <property type="match status" value="1"/>
</dbReference>
<keyword evidence="4" id="KW-1185">Reference proteome</keyword>
<dbReference type="OrthoDB" id="9804751at2"/>
<dbReference type="InterPro" id="IPR035919">
    <property type="entry name" value="EAL_sf"/>
</dbReference>
<evidence type="ECO:0000313" key="4">
    <source>
        <dbReference type="Proteomes" id="UP000254051"/>
    </source>
</evidence>
<dbReference type="Pfam" id="PF00563">
    <property type="entry name" value="EAL"/>
    <property type="match status" value="1"/>
</dbReference>
<evidence type="ECO:0000259" key="1">
    <source>
        <dbReference type="PROSITE" id="PS50883"/>
    </source>
</evidence>
<protein>
    <submittedName>
        <fullName evidence="3">EAL and modified HD-GYP domain-containing signal transduction protein</fullName>
    </submittedName>
</protein>
<dbReference type="PANTHER" id="PTHR33525:SF4">
    <property type="entry name" value="CYCLIC DI-GMP PHOSPHODIESTERASE CDGJ"/>
    <property type="match status" value="1"/>
</dbReference>
<reference evidence="4" key="1">
    <citation type="submission" date="2017-07" db="EMBL/GenBank/DDBJ databases">
        <authorList>
            <person name="Varghese N."/>
            <person name="Submissions S."/>
        </authorList>
    </citation>
    <scope>NUCLEOTIDE SEQUENCE [LARGE SCALE GENOMIC DNA]</scope>
    <source>
        <strain evidence="4">NLAE-zl-C134</strain>
    </source>
</reference>
<evidence type="ECO:0000259" key="2">
    <source>
        <dbReference type="PROSITE" id="PS51833"/>
    </source>
</evidence>
<dbReference type="SUPFAM" id="SSF141868">
    <property type="entry name" value="EAL domain-like"/>
    <property type="match status" value="1"/>
</dbReference>
<dbReference type="SMART" id="SM00052">
    <property type="entry name" value="EAL"/>
    <property type="match status" value="1"/>
</dbReference>
<accession>A0A316A228</accession>
<dbReference type="PANTHER" id="PTHR33525">
    <property type="match status" value="1"/>
</dbReference>
<proteinExistence type="predicted"/>
<feature type="domain" description="HDOD" evidence="2">
    <location>
        <begin position="198"/>
        <end position="382"/>
    </location>
</feature>
<dbReference type="InterPro" id="IPR001633">
    <property type="entry name" value="EAL_dom"/>
</dbReference>
<dbReference type="Proteomes" id="UP000254051">
    <property type="component" value="Unassembled WGS sequence"/>
</dbReference>
<feature type="domain" description="EAL" evidence="1">
    <location>
        <begin position="1"/>
        <end position="202"/>
    </location>
</feature>
<dbReference type="Pfam" id="PF08668">
    <property type="entry name" value="HDOD"/>
    <property type="match status" value="1"/>
</dbReference>
<dbReference type="EMBL" id="UHJJ01000001">
    <property type="protein sequence ID" value="SUQ12274.1"/>
    <property type="molecule type" value="Genomic_DNA"/>
</dbReference>
<sequence length="402" mass="46156">MFIARQPIFNRDLKIYGYELLYRASETSNAFSSATSASATAVVLGELFEQGMGKIVGETRAFVNFDYEFILSDTIELIDPGSLVIEVLETVKFDDALLARIKYLRTKGYKIALDDFEDDFFHCPAVPMADIIKYDIRATPLDTIYKEVKEAISSNHVLLAEKVETEEEYKKVKEMGFQLFQGYFFSKPKIVSSGYKTKKSPKTVYLQILSELKKEDFSYDRISKIIESDVNLSYRLLYVISRKKEKHYNSIKKALIRMGRHEIERWISVVMLQNMSADKPDEIFRLSLLRSKFSEYIAEHSFFKDRKDEVALMCLFSMLDVILNSSMEEALQGLAISDDITDALVNRTGVFEPLCTLIRSYENGDWSEVDKYAKAINVCSEILTEGYISAIEWASDIMNVYG</sequence>
<dbReference type="PROSITE" id="PS50883">
    <property type="entry name" value="EAL"/>
    <property type="match status" value="1"/>
</dbReference>
<dbReference type="Gene3D" id="3.20.20.450">
    <property type="entry name" value="EAL domain"/>
    <property type="match status" value="1"/>
</dbReference>
<dbReference type="PROSITE" id="PS51833">
    <property type="entry name" value="HDOD"/>
    <property type="match status" value="1"/>
</dbReference>
<evidence type="ECO:0000313" key="3">
    <source>
        <dbReference type="EMBL" id="SUQ12274.1"/>
    </source>
</evidence>
<dbReference type="InterPro" id="IPR014408">
    <property type="entry name" value="dGMP_Pdiesterase_EAL/HD-GYP"/>
</dbReference>
<name>A0A316A228_9FIRM</name>
<organism evidence="3 4">
    <name type="scientific">Faecalicatena contorta</name>
    <dbReference type="NCBI Taxonomy" id="39482"/>
    <lineage>
        <taxon>Bacteria</taxon>
        <taxon>Bacillati</taxon>
        <taxon>Bacillota</taxon>
        <taxon>Clostridia</taxon>
        <taxon>Lachnospirales</taxon>
        <taxon>Lachnospiraceae</taxon>
        <taxon>Faecalicatena</taxon>
    </lineage>
</organism>
<gene>
    <name evidence="3" type="ORF">SAMN05216529_101164</name>
</gene>
<dbReference type="RefSeq" id="WP_109708333.1">
    <property type="nucleotide sequence ID" value="NZ_QGDS01000001.1"/>
</dbReference>
<dbReference type="AlphaFoldDB" id="A0A316A228"/>
<dbReference type="SUPFAM" id="SSF109604">
    <property type="entry name" value="HD-domain/PDEase-like"/>
    <property type="match status" value="1"/>
</dbReference>
<dbReference type="PIRSF" id="PIRSF003180">
    <property type="entry name" value="DiGMPpdiest_YuxH"/>
    <property type="match status" value="1"/>
</dbReference>
<dbReference type="InterPro" id="IPR052340">
    <property type="entry name" value="RNase_Y/CdgJ"/>
</dbReference>
<dbReference type="InterPro" id="IPR013976">
    <property type="entry name" value="HDOD"/>
</dbReference>